<dbReference type="Proteomes" id="UP000255102">
    <property type="component" value="Unassembled WGS sequence"/>
</dbReference>
<gene>
    <name evidence="1" type="ORF">MOVS_01410</name>
    <name evidence="2" type="ORF">NCTC11227_00295</name>
</gene>
<dbReference type="EMBL" id="CP011158">
    <property type="protein sequence ID" value="ANB90872.1"/>
    <property type="molecule type" value="Genomic_DNA"/>
</dbReference>
<reference evidence="1 3" key="1">
    <citation type="submission" date="2015-04" db="EMBL/GenBank/DDBJ databases">
        <authorList>
            <person name="Calcutt M.J."/>
            <person name="Foecking M.F."/>
        </authorList>
    </citation>
    <scope>NUCLEOTIDE SEQUENCE [LARGE SCALE GENOMIC DNA]</scope>
    <source>
        <strain evidence="1 3">199/55</strain>
    </source>
</reference>
<dbReference type="Proteomes" id="UP000076765">
    <property type="component" value="Chromosome"/>
</dbReference>
<evidence type="ECO:0000313" key="2">
    <source>
        <dbReference type="EMBL" id="STY86316.1"/>
    </source>
</evidence>
<protein>
    <submittedName>
        <fullName evidence="2">Uncharacterized protein</fullName>
    </submittedName>
</protein>
<name>A0A378PIU9_9GAMM</name>
<dbReference type="AlphaFoldDB" id="A0A378PIU9"/>
<dbReference type="EMBL" id="UGPW01000001">
    <property type="protein sequence ID" value="STY86316.1"/>
    <property type="molecule type" value="Genomic_DNA"/>
</dbReference>
<evidence type="ECO:0000313" key="3">
    <source>
        <dbReference type="Proteomes" id="UP000076765"/>
    </source>
</evidence>
<accession>A0A378PIU9</accession>
<organism evidence="2 4">
    <name type="scientific">Moraxella ovis</name>
    <dbReference type="NCBI Taxonomy" id="29433"/>
    <lineage>
        <taxon>Bacteria</taxon>
        <taxon>Pseudomonadati</taxon>
        <taxon>Pseudomonadota</taxon>
        <taxon>Gammaproteobacteria</taxon>
        <taxon>Moraxellales</taxon>
        <taxon>Moraxellaceae</taxon>
        <taxon>Moraxella</taxon>
    </lineage>
</organism>
<dbReference type="KEGG" id="moi:MOVS_01410"/>
<sequence>MRQVDKMDLYDAYTLASGYLDWIATLISQAKSSGNDTLLDIAHYLADSQSVEFAENAKQFE</sequence>
<reference evidence="2 4" key="2">
    <citation type="submission" date="2018-06" db="EMBL/GenBank/DDBJ databases">
        <authorList>
            <consortium name="Pathogen Informatics"/>
            <person name="Doyle S."/>
        </authorList>
    </citation>
    <scope>NUCLEOTIDE SEQUENCE [LARGE SCALE GENOMIC DNA]</scope>
    <source>
        <strain evidence="2 4">NCTC11227</strain>
    </source>
</reference>
<dbReference type="STRING" id="29433.MOVS_01410"/>
<proteinExistence type="predicted"/>
<dbReference type="RefSeq" id="WP_063513460.1">
    <property type="nucleotide sequence ID" value="NZ_CP011158.1"/>
</dbReference>
<evidence type="ECO:0000313" key="4">
    <source>
        <dbReference type="Proteomes" id="UP000255102"/>
    </source>
</evidence>
<evidence type="ECO:0000313" key="1">
    <source>
        <dbReference type="EMBL" id="ANB90872.1"/>
    </source>
</evidence>
<keyword evidence="3" id="KW-1185">Reference proteome</keyword>